<evidence type="ECO:0000313" key="1">
    <source>
        <dbReference type="EMBL" id="KII69635.1"/>
    </source>
</evidence>
<dbReference type="Proteomes" id="UP000031668">
    <property type="component" value="Unassembled WGS sequence"/>
</dbReference>
<proteinExistence type="predicted"/>
<name>A0A0C2MZW2_THEKT</name>
<sequence length="108" mass="12303">MVSVLDISMTTCEYKHFFLAIDIPDDITSELELVNRVTVAKFLNDPMNMIITAEAWKSIIDCDTDNRAQEHFMFAYSAFRKTTLQTEMENGSVLSSLCCASDLDPEFF</sequence>
<reference evidence="1 2" key="1">
    <citation type="journal article" date="2014" name="Genome Biol. Evol.">
        <title>The genome of the myxosporean Thelohanellus kitauei shows adaptations to nutrient acquisition within its fish host.</title>
        <authorList>
            <person name="Yang Y."/>
            <person name="Xiong J."/>
            <person name="Zhou Z."/>
            <person name="Huo F."/>
            <person name="Miao W."/>
            <person name="Ran C."/>
            <person name="Liu Y."/>
            <person name="Zhang J."/>
            <person name="Feng J."/>
            <person name="Wang M."/>
            <person name="Wang M."/>
            <person name="Wang L."/>
            <person name="Yao B."/>
        </authorList>
    </citation>
    <scope>NUCLEOTIDE SEQUENCE [LARGE SCALE GENOMIC DNA]</scope>
    <source>
        <strain evidence="1">Wuqing</strain>
    </source>
</reference>
<keyword evidence="2" id="KW-1185">Reference proteome</keyword>
<gene>
    <name evidence="1" type="ORF">RF11_14799</name>
</gene>
<protein>
    <submittedName>
        <fullName evidence="1">Uncharacterized protein</fullName>
    </submittedName>
</protein>
<dbReference type="EMBL" id="JWZT01002336">
    <property type="protein sequence ID" value="KII69635.1"/>
    <property type="molecule type" value="Genomic_DNA"/>
</dbReference>
<accession>A0A0C2MZW2</accession>
<dbReference type="AlphaFoldDB" id="A0A0C2MZW2"/>
<evidence type="ECO:0000313" key="2">
    <source>
        <dbReference type="Proteomes" id="UP000031668"/>
    </source>
</evidence>
<comment type="caution">
    <text evidence="1">The sequence shown here is derived from an EMBL/GenBank/DDBJ whole genome shotgun (WGS) entry which is preliminary data.</text>
</comment>
<organism evidence="1 2">
    <name type="scientific">Thelohanellus kitauei</name>
    <name type="common">Myxosporean</name>
    <dbReference type="NCBI Taxonomy" id="669202"/>
    <lineage>
        <taxon>Eukaryota</taxon>
        <taxon>Metazoa</taxon>
        <taxon>Cnidaria</taxon>
        <taxon>Myxozoa</taxon>
        <taxon>Myxosporea</taxon>
        <taxon>Bivalvulida</taxon>
        <taxon>Platysporina</taxon>
        <taxon>Myxobolidae</taxon>
        <taxon>Thelohanellus</taxon>
    </lineage>
</organism>